<keyword evidence="1" id="KW-0802">TPR repeat</keyword>
<dbReference type="SUPFAM" id="SSF48452">
    <property type="entry name" value="TPR-like"/>
    <property type="match status" value="2"/>
</dbReference>
<dbReference type="AlphaFoldDB" id="A0A0D2NBR7"/>
<dbReference type="Gene3D" id="3.40.50.300">
    <property type="entry name" value="P-loop containing nucleotide triphosphate hydrolases"/>
    <property type="match status" value="1"/>
</dbReference>
<name>A0A0D2NBR7_HYPSF</name>
<dbReference type="InterPro" id="IPR019734">
    <property type="entry name" value="TPR_rpt"/>
</dbReference>
<dbReference type="STRING" id="945553.A0A0D2NBR7"/>
<dbReference type="OrthoDB" id="621413at2759"/>
<evidence type="ECO:0000256" key="1">
    <source>
        <dbReference type="PROSITE-ProRule" id="PRU00339"/>
    </source>
</evidence>
<evidence type="ECO:0000313" key="3">
    <source>
        <dbReference type="EMBL" id="KJA16589.1"/>
    </source>
</evidence>
<evidence type="ECO:0000259" key="2">
    <source>
        <dbReference type="Pfam" id="PF00931"/>
    </source>
</evidence>
<accession>A0A0D2NBR7</accession>
<dbReference type="Gene3D" id="1.25.40.10">
    <property type="entry name" value="Tetratricopeptide repeat domain"/>
    <property type="match status" value="3"/>
</dbReference>
<dbReference type="PANTHER" id="PTHR47691:SF3">
    <property type="entry name" value="HTH-TYPE TRANSCRIPTIONAL REGULATOR RV0890C-RELATED"/>
    <property type="match status" value="1"/>
</dbReference>
<dbReference type="Proteomes" id="UP000054270">
    <property type="component" value="Unassembled WGS sequence"/>
</dbReference>
<feature type="repeat" description="TPR" evidence="1">
    <location>
        <begin position="998"/>
        <end position="1031"/>
    </location>
</feature>
<dbReference type="PROSITE" id="PS50005">
    <property type="entry name" value="TPR"/>
    <property type="match status" value="1"/>
</dbReference>
<sequence length="1072" mass="120411">MQASTSRGSLGSVAGNDGSQQLDTIVAIVNEVGKLLGHLPYIQPLGRIIVQFVRIRNEIKTNRERCQEVIANVLRKSEMLYKRLLAIGQSPHRDRLSHLENILINYQSTLSAVYKTLQANSSSRSKSFLRTFTGRTADDINQCERLVDSLQNDILFDIVIDIKIEQVGSPNKSELYPSSILASPAPSIASSTVFTHTLPPKPKLMVERDGILNNMINMLLGENPSRIAILGGQGFGKTTCSLFALHDSRIAERFANRFYLSCESITNAQSLLVGIAHMLGISSSKSWSNLIPSIRHFLQGAKTLICLDNFESPWEELSTRQKVEDALASISAIENLSLVVNVKGKERPASVDWTWPPLPPLDKISLSGAESIVRDIAGIQAVDQYTHYLLEAVEGIPLAITLISNLLRDGAETSSSLWRRWSYKERRQNSMMGGVQNEESSQTSKIDAAIAISINSPQMKKYLDASNILATLSLLPDGFSSDDKHLLELQTFLKTSDIHKCLDTLQNLGLLRIDEAVIPHRIRVLSPIELYCHKFLASEISTVSEELTNYYISKMIEIGLPTSSLNAEHTIEMEMEIRNIHSLFRRKYISKNITDADLAKFVKTSYFLGLWSIQMGYMLDDILELAIASSPQLPIPRARCRLAQSSIYREMGRFEDAERLSTLALNDFQTFDDLKGQEEALAAMASIFRSQGRNDLSTSTLLQSKELNILYLKRRDIEKETQSGFKALETFKAQSGIAPHHIAYIYIKLGIPSVYMDEARLESALNYLHRAQDIYSQMRHAMGEATALFHIGYGYLLQNQLSSARRMVENGRTLCPAISSQISKGEIPPGEGMIFSDQTLEPEMQAVFLTLLAHICIREDRLSEAKALLKKAIKKKNKYSVTPKIKLGWLYIQQNRSDKAETVLSDVLEQCREWKYTEEESEVLAYQGIIQLRRGNLEQADEALKLSRGRGLVLYSEVDVVKALADVSIQKGDLKVAEELLKHAMYVQKHINSAFGQGNVLRSTGDLYLHQKKFSEALDSYQEARRLHKVAQWVSEEVRDVAGIATVHERQGNLTLEEEAHAEVRRLRKLIP</sequence>
<dbReference type="EMBL" id="KN817618">
    <property type="protein sequence ID" value="KJA16589.1"/>
    <property type="molecule type" value="Genomic_DNA"/>
</dbReference>
<dbReference type="PRINTS" id="PR00364">
    <property type="entry name" value="DISEASERSIST"/>
</dbReference>
<protein>
    <recommendedName>
        <fullName evidence="2">NB-ARC domain-containing protein</fullName>
    </recommendedName>
</protein>
<dbReference type="SUPFAM" id="SSF52540">
    <property type="entry name" value="P-loop containing nucleoside triphosphate hydrolases"/>
    <property type="match status" value="1"/>
</dbReference>
<gene>
    <name evidence="3" type="ORF">HYPSUDRAFT_71250</name>
</gene>
<dbReference type="InterPro" id="IPR011990">
    <property type="entry name" value="TPR-like_helical_dom_sf"/>
</dbReference>
<proteinExistence type="predicted"/>
<dbReference type="Pfam" id="PF00931">
    <property type="entry name" value="NB-ARC"/>
    <property type="match status" value="1"/>
</dbReference>
<organism evidence="3 4">
    <name type="scientific">Hypholoma sublateritium (strain FD-334 SS-4)</name>
    <dbReference type="NCBI Taxonomy" id="945553"/>
    <lineage>
        <taxon>Eukaryota</taxon>
        <taxon>Fungi</taxon>
        <taxon>Dikarya</taxon>
        <taxon>Basidiomycota</taxon>
        <taxon>Agaricomycotina</taxon>
        <taxon>Agaricomycetes</taxon>
        <taxon>Agaricomycetidae</taxon>
        <taxon>Agaricales</taxon>
        <taxon>Agaricineae</taxon>
        <taxon>Strophariaceae</taxon>
        <taxon>Hypholoma</taxon>
    </lineage>
</organism>
<dbReference type="InterPro" id="IPR002182">
    <property type="entry name" value="NB-ARC"/>
</dbReference>
<keyword evidence="4" id="KW-1185">Reference proteome</keyword>
<dbReference type="PANTHER" id="PTHR47691">
    <property type="entry name" value="REGULATOR-RELATED"/>
    <property type="match status" value="1"/>
</dbReference>
<feature type="domain" description="NB-ARC" evidence="2">
    <location>
        <begin position="211"/>
        <end position="316"/>
    </location>
</feature>
<reference evidence="4" key="1">
    <citation type="submission" date="2014-04" db="EMBL/GenBank/DDBJ databases">
        <title>Evolutionary Origins and Diversification of the Mycorrhizal Mutualists.</title>
        <authorList>
            <consortium name="DOE Joint Genome Institute"/>
            <consortium name="Mycorrhizal Genomics Consortium"/>
            <person name="Kohler A."/>
            <person name="Kuo A."/>
            <person name="Nagy L.G."/>
            <person name="Floudas D."/>
            <person name="Copeland A."/>
            <person name="Barry K.W."/>
            <person name="Cichocki N."/>
            <person name="Veneault-Fourrey C."/>
            <person name="LaButti K."/>
            <person name="Lindquist E.A."/>
            <person name="Lipzen A."/>
            <person name="Lundell T."/>
            <person name="Morin E."/>
            <person name="Murat C."/>
            <person name="Riley R."/>
            <person name="Ohm R."/>
            <person name="Sun H."/>
            <person name="Tunlid A."/>
            <person name="Henrissat B."/>
            <person name="Grigoriev I.V."/>
            <person name="Hibbett D.S."/>
            <person name="Martin F."/>
        </authorList>
    </citation>
    <scope>NUCLEOTIDE SEQUENCE [LARGE SCALE GENOMIC DNA]</scope>
    <source>
        <strain evidence="4">FD-334 SS-4</strain>
    </source>
</reference>
<dbReference type="InterPro" id="IPR027417">
    <property type="entry name" value="P-loop_NTPase"/>
</dbReference>
<dbReference type="SMART" id="SM00028">
    <property type="entry name" value="TPR"/>
    <property type="match status" value="5"/>
</dbReference>
<evidence type="ECO:0000313" key="4">
    <source>
        <dbReference type="Proteomes" id="UP000054270"/>
    </source>
</evidence>